<dbReference type="PANTHER" id="PTHR39425">
    <property type="entry name" value="LIPOPROTEIN CYTOCHROME C"/>
    <property type="match status" value="1"/>
</dbReference>
<feature type="domain" description="Cytochrome c7-like" evidence="4">
    <location>
        <begin position="125"/>
        <end position="217"/>
    </location>
</feature>
<organism evidence="5 6">
    <name type="scientific">Isosphaera pallida (strain ATCC 43644 / DSM 9630 / IS1B)</name>
    <dbReference type="NCBI Taxonomy" id="575540"/>
    <lineage>
        <taxon>Bacteria</taxon>
        <taxon>Pseudomonadati</taxon>
        <taxon>Planctomycetota</taxon>
        <taxon>Planctomycetia</taxon>
        <taxon>Isosphaerales</taxon>
        <taxon>Isosphaeraceae</taxon>
        <taxon>Isosphaera</taxon>
    </lineage>
</organism>
<dbReference type="PRINTS" id="PR00609">
    <property type="entry name" value="CYTOCHROMEC3"/>
</dbReference>
<keyword evidence="3" id="KW-0812">Transmembrane</keyword>
<feature type="binding site" description="axial binding residue" evidence="2">
    <location>
        <position position="163"/>
    </location>
    <ligand>
        <name>heme c</name>
        <dbReference type="ChEBI" id="CHEBI:61717"/>
        <label>1</label>
    </ligand>
    <ligandPart>
        <name>Fe</name>
        <dbReference type="ChEBI" id="CHEBI:18248"/>
    </ligandPart>
</feature>
<evidence type="ECO:0000259" key="4">
    <source>
        <dbReference type="Pfam" id="PF14522"/>
    </source>
</evidence>
<feature type="binding site" description="axial binding residue" evidence="2">
    <location>
        <position position="90"/>
    </location>
    <ligand>
        <name>heme c</name>
        <dbReference type="ChEBI" id="CHEBI:61717"/>
        <label>1</label>
    </ligand>
    <ligandPart>
        <name>Fe</name>
        <dbReference type="ChEBI" id="CHEBI:18248"/>
    </ligandPart>
</feature>
<evidence type="ECO:0000256" key="3">
    <source>
        <dbReference type="SAM" id="Phobius"/>
    </source>
</evidence>
<feature type="binding site" description="axial binding residue" evidence="2">
    <location>
        <position position="167"/>
    </location>
    <ligand>
        <name>heme c</name>
        <dbReference type="ChEBI" id="CHEBI:61717"/>
        <label>1</label>
    </ligand>
    <ligandPart>
        <name>Fe</name>
        <dbReference type="ChEBI" id="CHEBI:18248"/>
    </ligandPart>
</feature>
<dbReference type="OrthoDB" id="9814800at2"/>
<evidence type="ECO:0000256" key="1">
    <source>
        <dbReference type="ARBA" id="ARBA00022723"/>
    </source>
</evidence>
<dbReference type="InterPro" id="IPR002322">
    <property type="entry name" value="Cyt_c_III"/>
</dbReference>
<dbReference type="AlphaFoldDB" id="E8R1V3"/>
<keyword evidence="3" id="KW-0472">Membrane</keyword>
<feature type="domain" description="Cytochrome c7-like" evidence="4">
    <location>
        <begin position="50"/>
        <end position="96"/>
    </location>
</feature>
<dbReference type="KEGG" id="ipa:Isop_0784"/>
<reference key="1">
    <citation type="submission" date="2010-11" db="EMBL/GenBank/DDBJ databases">
        <title>The complete sequence of chromosome of Isophaera pallida ATCC 43644.</title>
        <authorList>
            <consortium name="US DOE Joint Genome Institute (JGI-PGF)"/>
            <person name="Lucas S."/>
            <person name="Copeland A."/>
            <person name="Lapidus A."/>
            <person name="Bruce D."/>
            <person name="Goodwin L."/>
            <person name="Pitluck S."/>
            <person name="Kyrpides N."/>
            <person name="Mavromatis K."/>
            <person name="Pagani I."/>
            <person name="Ivanova N."/>
            <person name="Saunders E."/>
            <person name="Brettin T."/>
            <person name="Detter J.C."/>
            <person name="Han C."/>
            <person name="Tapia R."/>
            <person name="Land M."/>
            <person name="Hauser L."/>
            <person name="Markowitz V."/>
            <person name="Cheng J.-F."/>
            <person name="Hugenholtz P."/>
            <person name="Woyke T."/>
            <person name="Wu D."/>
            <person name="Eisen J.A."/>
        </authorList>
    </citation>
    <scope>NUCLEOTIDE SEQUENCE</scope>
    <source>
        <strain>ATCC 43644</strain>
    </source>
</reference>
<dbReference type="InterPro" id="IPR029467">
    <property type="entry name" value="Cyt_c7-like"/>
</dbReference>
<sequence>MTPVFTRRADQVMAAALVGLILTALSVVGFTYYYAMPSYTRVGYAPTQPVAFSHKIHAGQLGMDCRYCHTHVEESPHSNVPTSQVCQSCHTQIKANSPLLAEVRQSWATGEAIEWERIHKVPEYVYFNHSIHVKRGVSCVSCHGKINEMTVVYHDQPLSMGWCLECHRNPENHLRPVGEVYNLDWVPPTGETQQNIGKELAELARINAPQHCGGCHR</sequence>
<feature type="binding site" description="axial binding residue" evidence="2">
    <location>
        <position position="54"/>
    </location>
    <ligand>
        <name>heme c</name>
        <dbReference type="ChEBI" id="CHEBI:61717"/>
        <label>3</label>
    </ligand>
    <ligandPart>
        <name>Fe</name>
        <dbReference type="ChEBI" id="CHEBI:18248"/>
    </ligandPart>
</feature>
<feature type="transmembrane region" description="Helical" evidence="3">
    <location>
        <begin position="12"/>
        <end position="35"/>
    </location>
</feature>
<keyword evidence="2" id="KW-0349">Heme</keyword>
<feature type="binding site" description="axial binding residue" evidence="2">
    <location>
        <position position="143"/>
    </location>
    <ligand>
        <name>heme c</name>
        <dbReference type="ChEBI" id="CHEBI:61717"/>
        <label>1</label>
    </ligand>
    <ligandPart>
        <name>Fe</name>
        <dbReference type="ChEBI" id="CHEBI:18248"/>
    </ligandPart>
</feature>
<comment type="cofactor">
    <cofactor evidence="2">
        <name>heme c</name>
        <dbReference type="ChEBI" id="CHEBI:61717"/>
    </cofactor>
    <text evidence="2">Binds 4 heme c groups covalently per monomer.</text>
</comment>
<keyword evidence="6" id="KW-1185">Reference proteome</keyword>
<feature type="binding site" description="axial binding residue" evidence="2">
    <location>
        <position position="139"/>
    </location>
    <ligand>
        <name>heme c</name>
        <dbReference type="ChEBI" id="CHEBI:61717"/>
        <label>1</label>
    </ligand>
    <ligandPart>
        <name>Fe</name>
        <dbReference type="ChEBI" id="CHEBI:18248"/>
    </ligandPart>
</feature>
<dbReference type="Pfam" id="PF14522">
    <property type="entry name" value="Cytochrome_C7"/>
    <property type="match status" value="2"/>
</dbReference>
<feature type="binding site" description="axial binding residue" evidence="2">
    <location>
        <position position="86"/>
    </location>
    <ligand>
        <name>heme c</name>
        <dbReference type="ChEBI" id="CHEBI:61717"/>
        <label>2</label>
    </ligand>
    <ligandPart>
        <name>Fe</name>
        <dbReference type="ChEBI" id="CHEBI:18248"/>
    </ligandPart>
</feature>
<keyword evidence="1 2" id="KW-0479">Metal-binding</keyword>
<dbReference type="SUPFAM" id="SSF48695">
    <property type="entry name" value="Multiheme cytochromes"/>
    <property type="match status" value="1"/>
</dbReference>
<dbReference type="GO" id="GO:0020037">
    <property type="term" value="F:heme binding"/>
    <property type="evidence" value="ECO:0007669"/>
    <property type="project" value="InterPro"/>
</dbReference>
<dbReference type="STRING" id="575540.Isop_0784"/>
<protein>
    <submittedName>
        <fullName evidence="5">Quinol:cytochrome c oxidoreductase pentaheme cytochrome subunit</fullName>
    </submittedName>
</protein>
<dbReference type="CDD" id="cd08168">
    <property type="entry name" value="Cytochrom_C3"/>
    <property type="match status" value="1"/>
</dbReference>
<feature type="binding site" description="axial binding residue" evidence="2">
    <location>
        <position position="166"/>
    </location>
    <ligand>
        <name>heme c</name>
        <dbReference type="ChEBI" id="CHEBI:61717"/>
        <label>1</label>
    </ligand>
    <ligandPart>
        <name>Fe</name>
        <dbReference type="ChEBI" id="CHEBI:18248"/>
    </ligandPart>
</feature>
<gene>
    <name evidence="5" type="ordered locus">Isop_0784</name>
</gene>
<dbReference type="HOGENOM" id="CLU_077373_0_0_0"/>
<dbReference type="GO" id="GO:0009055">
    <property type="term" value="F:electron transfer activity"/>
    <property type="evidence" value="ECO:0007669"/>
    <property type="project" value="InterPro"/>
</dbReference>
<feature type="binding site" description="axial binding residue" evidence="2">
    <location>
        <position position="89"/>
    </location>
    <ligand>
        <name>heme c</name>
        <dbReference type="ChEBI" id="CHEBI:61717"/>
        <label>1</label>
    </ligand>
    <ligandPart>
        <name>Fe</name>
        <dbReference type="ChEBI" id="CHEBI:18248"/>
    </ligandPart>
</feature>
<feature type="binding site" description="axial binding residue" evidence="2">
    <location>
        <position position="57"/>
    </location>
    <ligand>
        <name>heme c</name>
        <dbReference type="ChEBI" id="CHEBI:61717"/>
        <label>1</label>
    </ligand>
    <ligandPart>
        <name>Fe</name>
        <dbReference type="ChEBI" id="CHEBI:18248"/>
    </ligandPart>
</feature>
<dbReference type="Proteomes" id="UP000008631">
    <property type="component" value="Chromosome"/>
</dbReference>
<keyword evidence="3" id="KW-1133">Transmembrane helix</keyword>
<dbReference type="EMBL" id="CP002353">
    <property type="protein sequence ID" value="ADV61375.1"/>
    <property type="molecule type" value="Genomic_DNA"/>
</dbReference>
<dbReference type="eggNOG" id="COG3880">
    <property type="taxonomic scope" value="Bacteria"/>
</dbReference>
<dbReference type="InterPro" id="IPR036280">
    <property type="entry name" value="Multihaem_cyt_sf"/>
</dbReference>
<keyword evidence="2" id="KW-0408">Iron</keyword>
<evidence type="ECO:0000256" key="2">
    <source>
        <dbReference type="PIRSR" id="PIRSR602322-1"/>
    </source>
</evidence>
<feature type="binding site" description="axial binding residue" evidence="2">
    <location>
        <position position="142"/>
    </location>
    <ligand>
        <name>heme c</name>
        <dbReference type="ChEBI" id="CHEBI:61717"/>
        <label>1</label>
    </ligand>
    <ligandPart>
        <name>Fe</name>
        <dbReference type="ChEBI" id="CHEBI:18248"/>
    </ligandPart>
</feature>
<evidence type="ECO:0000313" key="6">
    <source>
        <dbReference type="Proteomes" id="UP000008631"/>
    </source>
</evidence>
<dbReference type="InParanoid" id="E8R1V3"/>
<dbReference type="PANTHER" id="PTHR39425:SF1">
    <property type="entry name" value="CYTOCHROME C7-LIKE DOMAIN-CONTAINING PROTEIN"/>
    <property type="match status" value="1"/>
</dbReference>
<dbReference type="GO" id="GO:0046872">
    <property type="term" value="F:metal ion binding"/>
    <property type="evidence" value="ECO:0007669"/>
    <property type="project" value="UniProtKB-KW"/>
</dbReference>
<reference evidence="5 6" key="2">
    <citation type="journal article" date="2011" name="Stand. Genomic Sci.">
        <title>Complete genome sequence of Isosphaera pallida type strain (IS1B).</title>
        <authorList>
            <consortium name="US DOE Joint Genome Institute (JGI-PGF)"/>
            <person name="Goker M."/>
            <person name="Cleland D."/>
            <person name="Saunders E."/>
            <person name="Lapidus A."/>
            <person name="Nolan M."/>
            <person name="Lucas S."/>
            <person name="Hammon N."/>
            <person name="Deshpande S."/>
            <person name="Cheng J.F."/>
            <person name="Tapia R."/>
            <person name="Han C."/>
            <person name="Goodwin L."/>
            <person name="Pitluck S."/>
            <person name="Liolios K."/>
            <person name="Pagani I."/>
            <person name="Ivanova N."/>
            <person name="Mavromatis K."/>
            <person name="Pati A."/>
            <person name="Chen A."/>
            <person name="Palaniappan K."/>
            <person name="Land M."/>
            <person name="Hauser L."/>
            <person name="Chang Y.J."/>
            <person name="Jeffries C.D."/>
            <person name="Detter J.C."/>
            <person name="Beck B."/>
            <person name="Woyke T."/>
            <person name="Bristow J."/>
            <person name="Eisen J.A."/>
            <person name="Markowitz V."/>
            <person name="Hugenholtz P."/>
            <person name="Kyrpides N.C."/>
            <person name="Klenk H.P."/>
        </authorList>
    </citation>
    <scope>NUCLEOTIDE SEQUENCE [LARGE SCALE GENOMIC DNA]</scope>
    <source>
        <strain evidence="6">ATCC 43644 / DSM 9630 / IS1B</strain>
    </source>
</reference>
<evidence type="ECO:0000313" key="5">
    <source>
        <dbReference type="EMBL" id="ADV61375.1"/>
    </source>
</evidence>
<dbReference type="Gene3D" id="3.90.10.10">
    <property type="entry name" value="Cytochrome C3"/>
    <property type="match status" value="2"/>
</dbReference>
<proteinExistence type="predicted"/>
<accession>E8R1V3</accession>
<name>E8R1V3_ISOPI</name>